<dbReference type="Proteomes" id="UP000198657">
    <property type="component" value="Unassembled WGS sequence"/>
</dbReference>
<dbReference type="OrthoDB" id="5383458at2"/>
<dbReference type="AlphaFoldDB" id="A0A1H8NJN4"/>
<dbReference type="STRING" id="604089.SAMN04487942_2311"/>
<keyword evidence="2" id="KW-1185">Reference proteome</keyword>
<dbReference type="RefSeq" id="WP_143056077.1">
    <property type="nucleotide sequence ID" value="NZ_CBCSFM010000009.1"/>
</dbReference>
<reference evidence="2" key="1">
    <citation type="submission" date="2016-10" db="EMBL/GenBank/DDBJ databases">
        <authorList>
            <person name="Varghese N."/>
            <person name="Submissions S."/>
        </authorList>
    </citation>
    <scope>NUCLEOTIDE SEQUENCE [LARGE SCALE GENOMIC DNA]</scope>
    <source>
        <strain evidence="2">CGMCC 1.8704</strain>
    </source>
</reference>
<accession>A0A1H8NJN4</accession>
<organism evidence="1 2">
    <name type="scientific">Flavobacterium sinopsychrotolerans</name>
    <dbReference type="NCBI Taxonomy" id="604089"/>
    <lineage>
        <taxon>Bacteria</taxon>
        <taxon>Pseudomonadati</taxon>
        <taxon>Bacteroidota</taxon>
        <taxon>Flavobacteriia</taxon>
        <taxon>Flavobacteriales</taxon>
        <taxon>Flavobacteriaceae</taxon>
        <taxon>Flavobacterium</taxon>
    </lineage>
</organism>
<gene>
    <name evidence="1" type="ORF">SAMN04487942_2311</name>
</gene>
<proteinExistence type="predicted"/>
<evidence type="ECO:0000313" key="1">
    <source>
        <dbReference type="EMBL" id="SEO29593.1"/>
    </source>
</evidence>
<evidence type="ECO:0000313" key="2">
    <source>
        <dbReference type="Proteomes" id="UP000198657"/>
    </source>
</evidence>
<protein>
    <recommendedName>
        <fullName evidence="3">Alginate export</fullName>
    </recommendedName>
</protein>
<sequence>MKLYSFILTSILYFICTTVIAQKDSTKTRWIELNGYIKDMQSTYFIQKIDSNASMNLIHNRLNFKFIISPKISGRLEIRNRIFYGEQVKLIPNFGKTINEYNGLLNLSHLWIDEKSFVAHSVIDRMLVQYADEKWDIKIGRQRINWGINNIWNPNDIFNAYNFLDFDYEERPGNDAIRIQRNLNNSSVLEFAYKPGKYMDEHTAAFLYKFNKWNYDFQFLGGIYQSDYVVGGGWAGNIKQAGFKGELSYFIPKRNTLETSKTVSFSIMADQTFGNDWYVSIAGLYNSNPTNIFAASESFHNSNLSAKLLFPFRYNFYATVMKTISPIKSFNFSIIYSPEKNTMILVPVYAWNVATNFDLDFTAQSFFAEHNNTYQNLITEIYIRGRWSF</sequence>
<name>A0A1H8NJN4_9FLAO</name>
<dbReference type="EMBL" id="FODN01000005">
    <property type="protein sequence ID" value="SEO29593.1"/>
    <property type="molecule type" value="Genomic_DNA"/>
</dbReference>
<evidence type="ECO:0008006" key="3">
    <source>
        <dbReference type="Google" id="ProtNLM"/>
    </source>
</evidence>